<dbReference type="RefSeq" id="WP_121911508.1">
    <property type="nucleotide sequence ID" value="NZ_CP068292.1"/>
</dbReference>
<dbReference type="InterPro" id="IPR046706">
    <property type="entry name" value="DUF6779"/>
</dbReference>
<evidence type="ECO:0000313" key="6">
    <source>
        <dbReference type="Proteomes" id="UP000270649"/>
    </source>
</evidence>
<feature type="transmembrane region" description="Helical" evidence="3">
    <location>
        <begin position="20"/>
        <end position="38"/>
    </location>
</feature>
<dbReference type="EMBL" id="REGC01000004">
    <property type="protein sequence ID" value="RMB62604.1"/>
    <property type="molecule type" value="Genomic_DNA"/>
</dbReference>
<evidence type="ECO:0000313" key="5">
    <source>
        <dbReference type="EMBL" id="RMB62604.1"/>
    </source>
</evidence>
<keyword evidence="3" id="KW-1133">Transmembrane helix</keyword>
<evidence type="ECO:0000256" key="1">
    <source>
        <dbReference type="SAM" id="Coils"/>
    </source>
</evidence>
<feature type="compositionally biased region" description="Basic residues" evidence="2">
    <location>
        <begin position="341"/>
        <end position="360"/>
    </location>
</feature>
<keyword evidence="3" id="KW-0812">Transmembrane</keyword>
<evidence type="ECO:0000259" key="4">
    <source>
        <dbReference type="Pfam" id="PF20570"/>
    </source>
</evidence>
<organism evidence="5 6">
    <name type="scientific">Corynebacterium macginleyi</name>
    <dbReference type="NCBI Taxonomy" id="38290"/>
    <lineage>
        <taxon>Bacteria</taxon>
        <taxon>Bacillati</taxon>
        <taxon>Actinomycetota</taxon>
        <taxon>Actinomycetes</taxon>
        <taxon>Mycobacteriales</taxon>
        <taxon>Corynebacteriaceae</taxon>
        <taxon>Corynebacterium</taxon>
    </lineage>
</organism>
<feature type="coiled-coil region" evidence="1">
    <location>
        <begin position="74"/>
        <end position="125"/>
    </location>
</feature>
<evidence type="ECO:0000256" key="2">
    <source>
        <dbReference type="SAM" id="MobiDB-lite"/>
    </source>
</evidence>
<sequence length="383" mass="40978">MTQPRSSSKHSSPSPDLGPIGIIALVILAVVASIVMLISGSATALKIALIAALWAAVVGFFLVMRYRRQAAESVIKLQLQERAYRAELKQARAAESQQLPDQQILDEIRTELASIRKQIEDLSGQEFTYEPAALYAEARRVMELEAQTGAASSQREEEIDFKQASTGAPSADAIAGRLGNQPAGAHADSNPLNDLISENTRARRSSARTTDAVKPAKPATAAKPAQAETLGDDTKPATSAPAAGRQQSSNADEKTKDFSFDTGNFQAVRWDSGGDSDIKRHGTRHADTGDAAPSAARGSHRKPEADAAAGSAPDAATQTIAQQATGEDAREEYKGSGHHVADKRKHSASRRQLSHNRGRRRSDEQRDGSVSVSDLLAQMKKDR</sequence>
<dbReference type="AlphaFoldDB" id="A0A3M0HHK4"/>
<gene>
    <name evidence="5" type="ORF">D9543_04650</name>
</gene>
<feature type="compositionally biased region" description="Low complexity" evidence="2">
    <location>
        <begin position="306"/>
        <end position="325"/>
    </location>
</feature>
<name>A0A3M0HHK4_9CORY</name>
<feature type="compositionally biased region" description="Polar residues" evidence="2">
    <location>
        <begin position="190"/>
        <end position="199"/>
    </location>
</feature>
<comment type="caution">
    <text evidence="5">The sequence shown here is derived from an EMBL/GenBank/DDBJ whole genome shotgun (WGS) entry which is preliminary data.</text>
</comment>
<reference evidence="5 6" key="1">
    <citation type="submission" date="2018-10" db="EMBL/GenBank/DDBJ databases">
        <title>Corynebacterium macginleyi genome sequencing and assembly of the type strain and two clinical samples.</title>
        <authorList>
            <person name="Bernier A.-M."/>
            <person name="Bernard K."/>
        </authorList>
    </citation>
    <scope>NUCLEOTIDE SEQUENCE [LARGE SCALE GENOMIC DNA]</scope>
    <source>
        <strain evidence="5 6">NML 120205</strain>
    </source>
</reference>
<feature type="region of interest" description="Disordered" evidence="2">
    <location>
        <begin position="147"/>
        <end position="383"/>
    </location>
</feature>
<accession>A0A3M0HHK4</accession>
<feature type="transmembrane region" description="Helical" evidence="3">
    <location>
        <begin position="44"/>
        <end position="63"/>
    </location>
</feature>
<proteinExistence type="predicted"/>
<protein>
    <recommendedName>
        <fullName evidence="4">DUF6779 domain-containing protein</fullName>
    </recommendedName>
</protein>
<dbReference type="GeneID" id="92747015"/>
<feature type="domain" description="DUF6779" evidence="4">
    <location>
        <begin position="45"/>
        <end position="140"/>
    </location>
</feature>
<feature type="compositionally biased region" description="Basic and acidic residues" evidence="2">
    <location>
        <begin position="276"/>
        <end position="288"/>
    </location>
</feature>
<dbReference type="Pfam" id="PF20570">
    <property type="entry name" value="DUF6779"/>
    <property type="match status" value="1"/>
</dbReference>
<evidence type="ECO:0000256" key="3">
    <source>
        <dbReference type="SAM" id="Phobius"/>
    </source>
</evidence>
<dbReference type="OrthoDB" id="4409518at2"/>
<feature type="compositionally biased region" description="Low complexity" evidence="2">
    <location>
        <begin position="207"/>
        <end position="227"/>
    </location>
</feature>
<keyword evidence="1" id="KW-0175">Coiled coil</keyword>
<dbReference type="Proteomes" id="UP000270649">
    <property type="component" value="Unassembled WGS sequence"/>
</dbReference>
<keyword evidence="3" id="KW-0472">Membrane</keyword>